<keyword evidence="2" id="KW-1185">Reference proteome</keyword>
<comment type="caution">
    <text evidence="1">The sequence shown here is derived from an EMBL/GenBank/DDBJ whole genome shotgun (WGS) entry which is preliminary data.</text>
</comment>
<sequence length="255" mass="29434">MKYLIAAVFSLLLLNCKNDKSQKDTKPLTATDIVNKAIDVAGGDKFKKSVITFNFRDHQYEAERYDGLYNFSRLKLSDSVFILDVLNNKGFERFINEKPVAVSDSMATVYTSSVNSVHYFSVLPYGLNDKAVKKSQIEQEIIKDKIYYKIKVTFSENGGGEDYEDVFVYWIDNKSYKVDYLAYSYNEVDGRGMRFREAYNERYIEGLRFVDYNNYKASPAENSLAELGKLFEANKLELLSKIELKQVSVSLIQRQ</sequence>
<evidence type="ECO:0000313" key="1">
    <source>
        <dbReference type="EMBL" id="MBO3117380.1"/>
    </source>
</evidence>
<name>A0ABS3T3Q3_9FLAO</name>
<accession>A0ABS3T3Q3</accession>
<dbReference type="Pfam" id="PF20113">
    <property type="entry name" value="DUF6503"/>
    <property type="match status" value="1"/>
</dbReference>
<dbReference type="RefSeq" id="WP_208154734.1">
    <property type="nucleotide sequence ID" value="NZ_JAGEVF010000009.1"/>
</dbReference>
<organism evidence="1 2">
    <name type="scientific">Winogradskyella pelagia</name>
    <dbReference type="NCBI Taxonomy" id="2819984"/>
    <lineage>
        <taxon>Bacteria</taxon>
        <taxon>Pseudomonadati</taxon>
        <taxon>Bacteroidota</taxon>
        <taxon>Flavobacteriia</taxon>
        <taxon>Flavobacteriales</taxon>
        <taxon>Flavobacteriaceae</taxon>
        <taxon>Winogradskyella</taxon>
    </lineage>
</organism>
<dbReference type="InterPro" id="IPR045444">
    <property type="entry name" value="DUF6503"/>
</dbReference>
<proteinExistence type="predicted"/>
<evidence type="ECO:0000313" key="2">
    <source>
        <dbReference type="Proteomes" id="UP000676776"/>
    </source>
</evidence>
<dbReference type="Proteomes" id="UP000676776">
    <property type="component" value="Unassembled WGS sequence"/>
</dbReference>
<dbReference type="EMBL" id="JAGEVF010000009">
    <property type="protein sequence ID" value="MBO3117380.1"/>
    <property type="molecule type" value="Genomic_DNA"/>
</dbReference>
<protein>
    <submittedName>
        <fullName evidence="1">Deoxyribose-phosphate aldolase</fullName>
    </submittedName>
</protein>
<reference evidence="1 2" key="1">
    <citation type="submission" date="2021-03" db="EMBL/GenBank/DDBJ databases">
        <title>Winogradskyella sp. nov., isolated from costal sediment.</title>
        <authorList>
            <person name="Gao C."/>
        </authorList>
    </citation>
    <scope>NUCLEOTIDE SEQUENCE [LARGE SCALE GENOMIC DNA]</scope>
    <source>
        <strain evidence="1 2">DF17</strain>
    </source>
</reference>
<gene>
    <name evidence="1" type="ORF">J4050_11515</name>
</gene>